<proteinExistence type="inferred from homology"/>
<organism evidence="12 13">
    <name type="scientific">Methylomarinum roseum</name>
    <dbReference type="NCBI Taxonomy" id="3067653"/>
    <lineage>
        <taxon>Bacteria</taxon>
        <taxon>Pseudomonadati</taxon>
        <taxon>Pseudomonadota</taxon>
        <taxon>Gammaproteobacteria</taxon>
        <taxon>Methylococcales</taxon>
        <taxon>Methylococcaceae</taxon>
        <taxon>Methylomarinum</taxon>
    </lineage>
</organism>
<sequence length="326" mass="36352">MTISPRRRYILSSLMLLAAVSSAPAVTLEMPINPGDSLVGDYPHQVTYATAKHEDTLLDIAREYDIGQNEIILANPNVDRWLPGAGTQVRIPTSHLLPDTPHKGLVLNLPEYRLYYYRPASKNQPATVTTHPISIGRVDWNTPLGKTYISAKTENPVWIPPKSIKEEHAAKGEILPDVFPSGPDNPLGLFALRLAIPGYLIHSTNKPYGVGMRVSHGCVRMYPEDIEKLYPQIKVRTPVYIVNQPIKVGWSEKTLYIEVHPDLEDDADQDYRQRLETALDLIEQANNGKLPVLNGAKLRNALEQSNGIPTAIFERPVVFDGLDLES</sequence>
<dbReference type="GO" id="GO:0005576">
    <property type="term" value="C:extracellular region"/>
    <property type="evidence" value="ECO:0007669"/>
    <property type="project" value="TreeGrafter"/>
</dbReference>
<dbReference type="InterPro" id="IPR005490">
    <property type="entry name" value="LD_TPept_cat_dom"/>
</dbReference>
<dbReference type="RefSeq" id="WP_349431807.1">
    <property type="nucleotide sequence ID" value="NZ_CP157743.1"/>
</dbReference>
<evidence type="ECO:0000256" key="4">
    <source>
        <dbReference type="ARBA" id="ARBA00022679"/>
    </source>
</evidence>
<gene>
    <name evidence="12" type="ORF">Q9L42_002095</name>
</gene>
<evidence type="ECO:0000313" key="12">
    <source>
        <dbReference type="EMBL" id="XBS20937.1"/>
    </source>
</evidence>
<evidence type="ECO:0000256" key="1">
    <source>
        <dbReference type="ARBA" id="ARBA00004752"/>
    </source>
</evidence>
<keyword evidence="6 9" id="KW-0133">Cell shape</keyword>
<evidence type="ECO:0000313" key="13">
    <source>
        <dbReference type="Proteomes" id="UP001225378"/>
    </source>
</evidence>
<feature type="signal peptide" evidence="10">
    <location>
        <begin position="1"/>
        <end position="25"/>
    </location>
</feature>
<protein>
    <submittedName>
        <fullName evidence="12">L,D-transpeptidase family protein</fullName>
    </submittedName>
</protein>
<comment type="similarity">
    <text evidence="2">Belongs to the YkuD family.</text>
</comment>
<feature type="chain" id="PRO_5043750472" evidence="10">
    <location>
        <begin position="26"/>
        <end position="326"/>
    </location>
</feature>
<comment type="pathway">
    <text evidence="1 9">Cell wall biogenesis; peptidoglycan biosynthesis.</text>
</comment>
<dbReference type="AlphaFoldDB" id="A0AAU7NVB7"/>
<dbReference type="CDD" id="cd00118">
    <property type="entry name" value="LysM"/>
    <property type="match status" value="1"/>
</dbReference>
<dbReference type="SUPFAM" id="SSF141523">
    <property type="entry name" value="L,D-transpeptidase catalytic domain-like"/>
    <property type="match status" value="1"/>
</dbReference>
<reference evidence="12 13" key="1">
    <citation type="journal article" date="2024" name="Microbiology">
        <title>Methylomarinum rosea sp. nov., a novel halophilic methanotrophic bacterium from the hypersaline Lake Elton.</title>
        <authorList>
            <person name="Suleimanov R.Z."/>
            <person name="Oshkin I.Y."/>
            <person name="Danilova O.V."/>
            <person name="Suzina N.E."/>
            <person name="Dedysh S.N."/>
        </authorList>
    </citation>
    <scope>NUCLEOTIDE SEQUENCE [LARGE SCALE GENOMIC DNA]</scope>
    <source>
        <strain evidence="12 13">Ch1-1</strain>
    </source>
</reference>
<dbReference type="GO" id="GO:0018104">
    <property type="term" value="P:peptidoglycan-protein cross-linking"/>
    <property type="evidence" value="ECO:0007669"/>
    <property type="project" value="TreeGrafter"/>
</dbReference>
<dbReference type="InterPro" id="IPR038063">
    <property type="entry name" value="Transpep_catalytic_dom"/>
</dbReference>
<evidence type="ECO:0000259" key="11">
    <source>
        <dbReference type="PROSITE" id="PS52029"/>
    </source>
</evidence>
<accession>A0AAU7NVB7</accession>
<keyword evidence="3" id="KW-0328">Glycosyltransferase</keyword>
<dbReference type="PANTHER" id="PTHR30582">
    <property type="entry name" value="L,D-TRANSPEPTIDASE"/>
    <property type="match status" value="1"/>
</dbReference>
<dbReference type="Pfam" id="PF03734">
    <property type="entry name" value="YkuD"/>
    <property type="match status" value="1"/>
</dbReference>
<dbReference type="Proteomes" id="UP001225378">
    <property type="component" value="Chromosome"/>
</dbReference>
<feature type="domain" description="L,D-TPase catalytic" evidence="11">
    <location>
        <begin position="103"/>
        <end position="242"/>
    </location>
</feature>
<dbReference type="PANTHER" id="PTHR30582:SF24">
    <property type="entry name" value="L,D-TRANSPEPTIDASE ERFK_SRFK-RELATED"/>
    <property type="match status" value="1"/>
</dbReference>
<feature type="active site" description="Proton donor/acceptor" evidence="9">
    <location>
        <position position="202"/>
    </location>
</feature>
<evidence type="ECO:0000256" key="3">
    <source>
        <dbReference type="ARBA" id="ARBA00022676"/>
    </source>
</evidence>
<dbReference type="Gene3D" id="2.40.440.10">
    <property type="entry name" value="L,D-transpeptidase catalytic domain-like"/>
    <property type="match status" value="1"/>
</dbReference>
<evidence type="ECO:0000256" key="8">
    <source>
        <dbReference type="ARBA" id="ARBA00023316"/>
    </source>
</evidence>
<evidence type="ECO:0000256" key="6">
    <source>
        <dbReference type="ARBA" id="ARBA00022960"/>
    </source>
</evidence>
<dbReference type="GO" id="GO:0071972">
    <property type="term" value="F:peptidoglycan L,D-transpeptidase activity"/>
    <property type="evidence" value="ECO:0007669"/>
    <property type="project" value="TreeGrafter"/>
</dbReference>
<dbReference type="CDD" id="cd16913">
    <property type="entry name" value="YkuD_like"/>
    <property type="match status" value="1"/>
</dbReference>
<evidence type="ECO:0000256" key="5">
    <source>
        <dbReference type="ARBA" id="ARBA00022801"/>
    </source>
</evidence>
<evidence type="ECO:0000256" key="2">
    <source>
        <dbReference type="ARBA" id="ARBA00005992"/>
    </source>
</evidence>
<keyword evidence="5" id="KW-0378">Hydrolase</keyword>
<evidence type="ECO:0000256" key="9">
    <source>
        <dbReference type="PROSITE-ProRule" id="PRU01373"/>
    </source>
</evidence>
<evidence type="ECO:0000256" key="7">
    <source>
        <dbReference type="ARBA" id="ARBA00022984"/>
    </source>
</evidence>
<keyword evidence="10" id="KW-0732">Signal</keyword>
<keyword evidence="4" id="KW-0808">Transferase</keyword>
<evidence type="ECO:0000256" key="10">
    <source>
        <dbReference type="SAM" id="SignalP"/>
    </source>
</evidence>
<dbReference type="PROSITE" id="PS52029">
    <property type="entry name" value="LD_TPASE"/>
    <property type="match status" value="1"/>
</dbReference>
<dbReference type="GO" id="GO:0071555">
    <property type="term" value="P:cell wall organization"/>
    <property type="evidence" value="ECO:0007669"/>
    <property type="project" value="UniProtKB-UniRule"/>
</dbReference>
<keyword evidence="7 9" id="KW-0573">Peptidoglycan synthesis</keyword>
<dbReference type="GO" id="GO:0016757">
    <property type="term" value="F:glycosyltransferase activity"/>
    <property type="evidence" value="ECO:0007669"/>
    <property type="project" value="UniProtKB-KW"/>
</dbReference>
<dbReference type="InterPro" id="IPR050979">
    <property type="entry name" value="LD-transpeptidase"/>
</dbReference>
<dbReference type="GO" id="GO:0008360">
    <property type="term" value="P:regulation of cell shape"/>
    <property type="evidence" value="ECO:0007669"/>
    <property type="project" value="UniProtKB-UniRule"/>
</dbReference>
<dbReference type="InterPro" id="IPR018392">
    <property type="entry name" value="LysM"/>
</dbReference>
<keyword evidence="13" id="KW-1185">Reference proteome</keyword>
<feature type="active site" description="Nucleophile" evidence="9">
    <location>
        <position position="218"/>
    </location>
</feature>
<name>A0AAU7NVB7_9GAMM</name>
<keyword evidence="8 9" id="KW-0961">Cell wall biogenesis/degradation</keyword>
<dbReference type="KEGG" id="mech:Q9L42_002095"/>
<dbReference type="EMBL" id="CP157743">
    <property type="protein sequence ID" value="XBS20937.1"/>
    <property type="molecule type" value="Genomic_DNA"/>
</dbReference>